<evidence type="ECO:0000256" key="2">
    <source>
        <dbReference type="ARBA" id="ARBA00009415"/>
    </source>
</evidence>
<dbReference type="InterPro" id="IPR019530">
    <property type="entry name" value="Intra-flagellar_transport_57"/>
</dbReference>
<dbReference type="Pfam" id="PF10498">
    <property type="entry name" value="IFT57"/>
    <property type="match status" value="1"/>
</dbReference>
<proteinExistence type="inferred from homology"/>
<dbReference type="OrthoDB" id="423881at2759"/>
<dbReference type="GO" id="GO:0030992">
    <property type="term" value="C:intraciliary transport particle B"/>
    <property type="evidence" value="ECO:0007669"/>
    <property type="project" value="TreeGrafter"/>
</dbReference>
<name>A0A448WHF6_9PLAT</name>
<dbReference type="GO" id="GO:0005815">
    <property type="term" value="C:microtubule organizing center"/>
    <property type="evidence" value="ECO:0007669"/>
    <property type="project" value="TreeGrafter"/>
</dbReference>
<dbReference type="AlphaFoldDB" id="A0A448WHF6"/>
<evidence type="ECO:0000256" key="1">
    <source>
        <dbReference type="ARBA" id="ARBA00004138"/>
    </source>
</evidence>
<sequence length="116" mass="13439">MYLKDSLSELKEKYLLASTGITDRSRTLAEVTDELERVKSEMEERGNSMTDGSSVVRIKQAMQRLKTEMVAMDIRTGVLEHILLRIHLRAREDSQKPLFSRNSRSRETNELSSFVY</sequence>
<comment type="similarity">
    <text evidence="2">Belongs to the IFT57 family.</text>
</comment>
<evidence type="ECO:0000313" key="6">
    <source>
        <dbReference type="EMBL" id="VEL11707.1"/>
    </source>
</evidence>
<dbReference type="GO" id="GO:0042073">
    <property type="term" value="P:intraciliary transport"/>
    <property type="evidence" value="ECO:0007669"/>
    <property type="project" value="TreeGrafter"/>
</dbReference>
<evidence type="ECO:0000256" key="5">
    <source>
        <dbReference type="SAM" id="MobiDB-lite"/>
    </source>
</evidence>
<dbReference type="GO" id="GO:0005929">
    <property type="term" value="C:cilium"/>
    <property type="evidence" value="ECO:0007669"/>
    <property type="project" value="UniProtKB-SubCell"/>
</dbReference>
<dbReference type="GO" id="GO:1905515">
    <property type="term" value="P:non-motile cilium assembly"/>
    <property type="evidence" value="ECO:0007669"/>
    <property type="project" value="TreeGrafter"/>
</dbReference>
<dbReference type="GO" id="GO:0005794">
    <property type="term" value="C:Golgi apparatus"/>
    <property type="evidence" value="ECO:0007669"/>
    <property type="project" value="TreeGrafter"/>
</dbReference>
<gene>
    <name evidence="6" type="ORF">PXEA_LOCUS5147</name>
</gene>
<dbReference type="Proteomes" id="UP000784294">
    <property type="component" value="Unassembled WGS sequence"/>
</dbReference>
<evidence type="ECO:0000256" key="3">
    <source>
        <dbReference type="ARBA" id="ARBA00023069"/>
    </source>
</evidence>
<dbReference type="PANTHER" id="PTHR16011:SF0">
    <property type="entry name" value="INTRAFLAGELLAR TRANSPORT PROTEIN 57 HOMOLOG"/>
    <property type="match status" value="1"/>
</dbReference>
<dbReference type="EMBL" id="CAAALY010012589">
    <property type="protein sequence ID" value="VEL11707.1"/>
    <property type="molecule type" value="Genomic_DNA"/>
</dbReference>
<reference evidence="6" key="1">
    <citation type="submission" date="2018-11" db="EMBL/GenBank/DDBJ databases">
        <authorList>
            <consortium name="Pathogen Informatics"/>
        </authorList>
    </citation>
    <scope>NUCLEOTIDE SEQUENCE</scope>
</reference>
<dbReference type="PANTHER" id="PTHR16011">
    <property type="entry name" value="IFT57/HIPPI"/>
    <property type="match status" value="1"/>
</dbReference>
<feature type="region of interest" description="Disordered" evidence="5">
    <location>
        <begin position="95"/>
        <end position="116"/>
    </location>
</feature>
<protein>
    <recommendedName>
        <fullName evidence="8">Intraflagellar transport protein 57 homolog</fullName>
    </recommendedName>
</protein>
<comment type="subcellular location">
    <subcellularLocation>
        <location evidence="1">Cell projection</location>
        <location evidence="1">Cilium</location>
    </subcellularLocation>
</comment>
<evidence type="ECO:0008006" key="8">
    <source>
        <dbReference type="Google" id="ProtNLM"/>
    </source>
</evidence>
<evidence type="ECO:0000313" key="7">
    <source>
        <dbReference type="Proteomes" id="UP000784294"/>
    </source>
</evidence>
<comment type="caution">
    <text evidence="6">The sequence shown here is derived from an EMBL/GenBank/DDBJ whole genome shotgun (WGS) entry which is preliminary data.</text>
</comment>
<keyword evidence="3" id="KW-0969">Cilium</keyword>
<organism evidence="6 7">
    <name type="scientific">Protopolystoma xenopodis</name>
    <dbReference type="NCBI Taxonomy" id="117903"/>
    <lineage>
        <taxon>Eukaryota</taxon>
        <taxon>Metazoa</taxon>
        <taxon>Spiralia</taxon>
        <taxon>Lophotrochozoa</taxon>
        <taxon>Platyhelminthes</taxon>
        <taxon>Monogenea</taxon>
        <taxon>Polyopisthocotylea</taxon>
        <taxon>Polystomatidea</taxon>
        <taxon>Polystomatidae</taxon>
        <taxon>Protopolystoma</taxon>
    </lineage>
</organism>
<keyword evidence="4" id="KW-0966">Cell projection</keyword>
<keyword evidence="7" id="KW-1185">Reference proteome</keyword>
<accession>A0A448WHF6</accession>
<evidence type="ECO:0000256" key="4">
    <source>
        <dbReference type="ARBA" id="ARBA00023273"/>
    </source>
</evidence>